<evidence type="ECO:0000256" key="5">
    <source>
        <dbReference type="SAM" id="Phobius"/>
    </source>
</evidence>
<gene>
    <name evidence="7" type="ORF">PoB_001988700</name>
</gene>
<protein>
    <submittedName>
        <fullName evidence="7">Chemosensory receptor b</fullName>
    </submittedName>
</protein>
<comment type="subcellular location">
    <subcellularLocation>
        <location evidence="1">Membrane</location>
    </subcellularLocation>
</comment>
<evidence type="ECO:0000256" key="1">
    <source>
        <dbReference type="ARBA" id="ARBA00004370"/>
    </source>
</evidence>
<dbReference type="PROSITE" id="PS50262">
    <property type="entry name" value="G_PROTEIN_RECEP_F1_2"/>
    <property type="match status" value="1"/>
</dbReference>
<dbReference type="EMBL" id="BLXT01002329">
    <property type="protein sequence ID" value="GFN93381.1"/>
    <property type="molecule type" value="Genomic_DNA"/>
</dbReference>
<dbReference type="Gene3D" id="1.20.1070.10">
    <property type="entry name" value="Rhodopsin 7-helix transmembrane proteins"/>
    <property type="match status" value="1"/>
</dbReference>
<feature type="transmembrane region" description="Helical" evidence="5">
    <location>
        <begin position="45"/>
        <end position="70"/>
    </location>
</feature>
<name>A0AAV3ZFR6_9GAST</name>
<feature type="transmembrane region" description="Helical" evidence="5">
    <location>
        <begin position="297"/>
        <end position="318"/>
    </location>
</feature>
<feature type="transmembrane region" description="Helical" evidence="5">
    <location>
        <begin position="224"/>
        <end position="244"/>
    </location>
</feature>
<keyword evidence="8" id="KW-1185">Reference proteome</keyword>
<accession>A0AAV3ZFR6</accession>
<dbReference type="InterPro" id="IPR052954">
    <property type="entry name" value="GPCR-Ligand_Int"/>
</dbReference>
<dbReference type="Proteomes" id="UP000735302">
    <property type="component" value="Unassembled WGS sequence"/>
</dbReference>
<reference evidence="7 8" key="1">
    <citation type="journal article" date="2021" name="Elife">
        <title>Chloroplast acquisition without the gene transfer in kleptoplastic sea slugs, Plakobranchus ocellatus.</title>
        <authorList>
            <person name="Maeda T."/>
            <person name="Takahashi S."/>
            <person name="Yoshida T."/>
            <person name="Shimamura S."/>
            <person name="Takaki Y."/>
            <person name="Nagai Y."/>
            <person name="Toyoda A."/>
            <person name="Suzuki Y."/>
            <person name="Arimoto A."/>
            <person name="Ishii H."/>
            <person name="Satoh N."/>
            <person name="Nishiyama T."/>
            <person name="Hasebe M."/>
            <person name="Maruyama T."/>
            <person name="Minagawa J."/>
            <person name="Obokata J."/>
            <person name="Shigenobu S."/>
        </authorList>
    </citation>
    <scope>NUCLEOTIDE SEQUENCE [LARGE SCALE GENOMIC DNA]</scope>
</reference>
<keyword evidence="7" id="KW-0675">Receptor</keyword>
<evidence type="ECO:0000259" key="6">
    <source>
        <dbReference type="PROSITE" id="PS50262"/>
    </source>
</evidence>
<feature type="transmembrane region" description="Helical" evidence="5">
    <location>
        <begin position="169"/>
        <end position="188"/>
    </location>
</feature>
<evidence type="ECO:0000256" key="4">
    <source>
        <dbReference type="ARBA" id="ARBA00023136"/>
    </source>
</evidence>
<dbReference type="Pfam" id="PF00001">
    <property type="entry name" value="7tm_1"/>
    <property type="match status" value="1"/>
</dbReference>
<evidence type="ECO:0000256" key="2">
    <source>
        <dbReference type="ARBA" id="ARBA00022692"/>
    </source>
</evidence>
<evidence type="ECO:0000313" key="7">
    <source>
        <dbReference type="EMBL" id="GFN93381.1"/>
    </source>
</evidence>
<dbReference type="PANTHER" id="PTHR46641:SF2">
    <property type="entry name" value="FMRFAMIDE RECEPTOR"/>
    <property type="match status" value="1"/>
</dbReference>
<keyword evidence="2 5" id="KW-0812">Transmembrane</keyword>
<evidence type="ECO:0000256" key="3">
    <source>
        <dbReference type="ARBA" id="ARBA00022989"/>
    </source>
</evidence>
<sequence length="394" mass="43769">MEQNLSTSLLEATTAMEARTATTSSFDFERDKPGLLSDELTKTLYVTNFVILNCLICCFGLVSNALNMAVYRKQGLREASNVSFFGLSVSDFCMLVFQLWMGVIEIPRLVTSSDLGVFLSELTYVIGRPQRSALVRTSVWITVFITLQRCACVVKPLKVKALFTLRRTRIFIVACALFFMLNSIPLYLGLDIGNKFIPKTNTSRLGVIKKAPTILSGTTVFTSMFFQLFSLCAIVLSNIVLLCAMRQRRYRLRHLVSGLSDQGAFEMSSRVGAEAAVPPADVAAFNRWKKDKKMNKMVLLLSSLQLVSFTPSAIAFMVSLLEPKITPTGRYKNVFDTVWGFVVVLEALNASINIVWYYSMSSRYKSTINEMFGWGTGPAARSGGGHGRKVGGRE</sequence>
<dbReference type="InterPro" id="IPR000276">
    <property type="entry name" value="GPCR_Rhodpsn"/>
</dbReference>
<organism evidence="7 8">
    <name type="scientific">Plakobranchus ocellatus</name>
    <dbReference type="NCBI Taxonomy" id="259542"/>
    <lineage>
        <taxon>Eukaryota</taxon>
        <taxon>Metazoa</taxon>
        <taxon>Spiralia</taxon>
        <taxon>Lophotrochozoa</taxon>
        <taxon>Mollusca</taxon>
        <taxon>Gastropoda</taxon>
        <taxon>Heterobranchia</taxon>
        <taxon>Euthyneura</taxon>
        <taxon>Panpulmonata</taxon>
        <taxon>Sacoglossa</taxon>
        <taxon>Placobranchoidea</taxon>
        <taxon>Plakobranchidae</taxon>
        <taxon>Plakobranchus</taxon>
    </lineage>
</organism>
<feature type="domain" description="G-protein coupled receptors family 1 profile" evidence="6">
    <location>
        <begin position="63"/>
        <end position="357"/>
    </location>
</feature>
<dbReference type="InterPro" id="IPR017452">
    <property type="entry name" value="GPCR_Rhodpsn_7TM"/>
</dbReference>
<dbReference type="GO" id="GO:0004930">
    <property type="term" value="F:G protein-coupled receptor activity"/>
    <property type="evidence" value="ECO:0007669"/>
    <property type="project" value="InterPro"/>
</dbReference>
<proteinExistence type="predicted"/>
<keyword evidence="3 5" id="KW-1133">Transmembrane helix</keyword>
<feature type="transmembrane region" description="Helical" evidence="5">
    <location>
        <begin position="338"/>
        <end position="358"/>
    </location>
</feature>
<dbReference type="PANTHER" id="PTHR46641">
    <property type="entry name" value="FMRFAMIDE RECEPTOR-RELATED"/>
    <property type="match status" value="1"/>
</dbReference>
<dbReference type="AlphaFoldDB" id="A0AAV3ZFR6"/>
<keyword evidence="4 5" id="KW-0472">Membrane</keyword>
<comment type="caution">
    <text evidence="7">The sequence shown here is derived from an EMBL/GenBank/DDBJ whole genome shotgun (WGS) entry which is preliminary data.</text>
</comment>
<evidence type="ECO:0000313" key="8">
    <source>
        <dbReference type="Proteomes" id="UP000735302"/>
    </source>
</evidence>
<dbReference type="SUPFAM" id="SSF81321">
    <property type="entry name" value="Family A G protein-coupled receptor-like"/>
    <property type="match status" value="1"/>
</dbReference>
<dbReference type="GO" id="GO:0016020">
    <property type="term" value="C:membrane"/>
    <property type="evidence" value="ECO:0007669"/>
    <property type="project" value="UniProtKB-SubCell"/>
</dbReference>